<organism evidence="1 2">
    <name type="scientific">Dreissena polymorpha</name>
    <name type="common">Zebra mussel</name>
    <name type="synonym">Mytilus polymorpha</name>
    <dbReference type="NCBI Taxonomy" id="45954"/>
    <lineage>
        <taxon>Eukaryota</taxon>
        <taxon>Metazoa</taxon>
        <taxon>Spiralia</taxon>
        <taxon>Lophotrochozoa</taxon>
        <taxon>Mollusca</taxon>
        <taxon>Bivalvia</taxon>
        <taxon>Autobranchia</taxon>
        <taxon>Heteroconchia</taxon>
        <taxon>Euheterodonta</taxon>
        <taxon>Imparidentia</taxon>
        <taxon>Neoheterodontei</taxon>
        <taxon>Myida</taxon>
        <taxon>Dreissenoidea</taxon>
        <taxon>Dreissenidae</taxon>
        <taxon>Dreissena</taxon>
    </lineage>
</organism>
<dbReference type="EMBL" id="JAIWYP010000012">
    <property type="protein sequence ID" value="KAH3727887.1"/>
    <property type="molecule type" value="Genomic_DNA"/>
</dbReference>
<comment type="caution">
    <text evidence="1">The sequence shown here is derived from an EMBL/GenBank/DDBJ whole genome shotgun (WGS) entry which is preliminary data.</text>
</comment>
<reference evidence="1" key="2">
    <citation type="submission" date="2020-11" db="EMBL/GenBank/DDBJ databases">
        <authorList>
            <person name="McCartney M.A."/>
            <person name="Auch B."/>
            <person name="Kono T."/>
            <person name="Mallez S."/>
            <person name="Becker A."/>
            <person name="Gohl D.M."/>
            <person name="Silverstein K.A.T."/>
            <person name="Koren S."/>
            <person name="Bechman K.B."/>
            <person name="Herman A."/>
            <person name="Abrahante J.E."/>
            <person name="Garbe J."/>
        </authorList>
    </citation>
    <scope>NUCLEOTIDE SEQUENCE</scope>
    <source>
        <strain evidence="1">Duluth1</strain>
        <tissue evidence="1">Whole animal</tissue>
    </source>
</reference>
<evidence type="ECO:0000313" key="2">
    <source>
        <dbReference type="Proteomes" id="UP000828390"/>
    </source>
</evidence>
<proteinExistence type="predicted"/>
<name>A0A9D4HP71_DREPO</name>
<reference evidence="1" key="1">
    <citation type="journal article" date="2019" name="bioRxiv">
        <title>The Genome of the Zebra Mussel, Dreissena polymorpha: A Resource for Invasive Species Research.</title>
        <authorList>
            <person name="McCartney M.A."/>
            <person name="Auch B."/>
            <person name="Kono T."/>
            <person name="Mallez S."/>
            <person name="Zhang Y."/>
            <person name="Obille A."/>
            <person name="Becker A."/>
            <person name="Abrahante J.E."/>
            <person name="Garbe J."/>
            <person name="Badalamenti J.P."/>
            <person name="Herman A."/>
            <person name="Mangelson H."/>
            <person name="Liachko I."/>
            <person name="Sullivan S."/>
            <person name="Sone E.D."/>
            <person name="Koren S."/>
            <person name="Silverstein K.A.T."/>
            <person name="Beckman K.B."/>
            <person name="Gohl D.M."/>
        </authorList>
    </citation>
    <scope>NUCLEOTIDE SEQUENCE</scope>
    <source>
        <strain evidence="1">Duluth1</strain>
        <tissue evidence="1">Whole animal</tissue>
    </source>
</reference>
<dbReference type="Proteomes" id="UP000828390">
    <property type="component" value="Unassembled WGS sequence"/>
</dbReference>
<evidence type="ECO:0000313" key="1">
    <source>
        <dbReference type="EMBL" id="KAH3727887.1"/>
    </source>
</evidence>
<keyword evidence="2" id="KW-1185">Reference proteome</keyword>
<dbReference type="AlphaFoldDB" id="A0A9D4HP71"/>
<protein>
    <submittedName>
        <fullName evidence="1">Uncharacterized protein</fullName>
    </submittedName>
</protein>
<sequence length="109" mass="12772">MQLDPPVWIRTTGHNLHTGQSRPNHHILVHNEQRDLQILPCGERLNTSSRNAGATNPCWTIYDRKLFGHEETLQKIYPDNGHEENIRFKRRNTITTGRCYDSHYPLSKQ</sequence>
<accession>A0A9D4HP71</accession>
<gene>
    <name evidence="1" type="ORF">DPMN_053833</name>
</gene>